<organism evidence="3 4">
    <name type="scientific">Mycena belliarum</name>
    <dbReference type="NCBI Taxonomy" id="1033014"/>
    <lineage>
        <taxon>Eukaryota</taxon>
        <taxon>Fungi</taxon>
        <taxon>Dikarya</taxon>
        <taxon>Basidiomycota</taxon>
        <taxon>Agaricomycotina</taxon>
        <taxon>Agaricomycetes</taxon>
        <taxon>Agaricomycetidae</taxon>
        <taxon>Agaricales</taxon>
        <taxon>Marasmiineae</taxon>
        <taxon>Mycenaceae</taxon>
        <taxon>Mycena</taxon>
    </lineage>
</organism>
<gene>
    <name evidence="3" type="ORF">B0H15DRAFT_818048</name>
</gene>
<dbReference type="Proteomes" id="UP001222325">
    <property type="component" value="Unassembled WGS sequence"/>
</dbReference>
<sequence>MRLFASILAATALVSVCAGPAPGYAQRPRAPEAHAPLTNAARMRAGFGPAMPRSILQARGGTLNPGGKSPLVLGSCGLWTDRPRTSLPNAQQRADPRYEPDYPGYHPRHAPRHAGRGSPGLHRQASQRVRRVHDGQWQRGLRSWSPSPTPLRPPRLTSTSSPPLKWARIFCTSPLV</sequence>
<proteinExistence type="predicted"/>
<feature type="signal peptide" evidence="2">
    <location>
        <begin position="1"/>
        <end position="25"/>
    </location>
</feature>
<name>A0AAD6UEP8_9AGAR</name>
<reference evidence="3" key="1">
    <citation type="submission" date="2023-03" db="EMBL/GenBank/DDBJ databases">
        <title>Massive genome expansion in bonnet fungi (Mycena s.s.) driven by repeated elements and novel gene families across ecological guilds.</title>
        <authorList>
            <consortium name="Lawrence Berkeley National Laboratory"/>
            <person name="Harder C.B."/>
            <person name="Miyauchi S."/>
            <person name="Viragh M."/>
            <person name="Kuo A."/>
            <person name="Thoen E."/>
            <person name="Andreopoulos B."/>
            <person name="Lu D."/>
            <person name="Skrede I."/>
            <person name="Drula E."/>
            <person name="Henrissat B."/>
            <person name="Morin E."/>
            <person name="Kohler A."/>
            <person name="Barry K."/>
            <person name="LaButti K."/>
            <person name="Morin E."/>
            <person name="Salamov A."/>
            <person name="Lipzen A."/>
            <person name="Mereny Z."/>
            <person name="Hegedus B."/>
            <person name="Baldrian P."/>
            <person name="Stursova M."/>
            <person name="Weitz H."/>
            <person name="Taylor A."/>
            <person name="Grigoriev I.V."/>
            <person name="Nagy L.G."/>
            <person name="Martin F."/>
            <person name="Kauserud H."/>
        </authorList>
    </citation>
    <scope>NUCLEOTIDE SEQUENCE</scope>
    <source>
        <strain evidence="3">CBHHK173m</strain>
    </source>
</reference>
<keyword evidence="2" id="KW-0732">Signal</keyword>
<evidence type="ECO:0000256" key="1">
    <source>
        <dbReference type="SAM" id="MobiDB-lite"/>
    </source>
</evidence>
<feature type="compositionally biased region" description="Basic residues" evidence="1">
    <location>
        <begin position="106"/>
        <end position="115"/>
    </location>
</feature>
<accession>A0AAD6UEP8</accession>
<keyword evidence="4" id="KW-1185">Reference proteome</keyword>
<evidence type="ECO:0000256" key="2">
    <source>
        <dbReference type="SAM" id="SignalP"/>
    </source>
</evidence>
<evidence type="ECO:0000313" key="4">
    <source>
        <dbReference type="Proteomes" id="UP001222325"/>
    </source>
</evidence>
<dbReference type="AlphaFoldDB" id="A0AAD6UEP8"/>
<protein>
    <submittedName>
        <fullName evidence="3">Uncharacterized protein</fullName>
    </submittedName>
</protein>
<evidence type="ECO:0000313" key="3">
    <source>
        <dbReference type="EMBL" id="KAJ7099915.1"/>
    </source>
</evidence>
<comment type="caution">
    <text evidence="3">The sequence shown here is derived from an EMBL/GenBank/DDBJ whole genome shotgun (WGS) entry which is preliminary data.</text>
</comment>
<feature type="region of interest" description="Disordered" evidence="1">
    <location>
        <begin position="82"/>
        <end position="160"/>
    </location>
</feature>
<feature type="chain" id="PRO_5041916992" evidence="2">
    <location>
        <begin position="26"/>
        <end position="176"/>
    </location>
</feature>
<dbReference type="EMBL" id="JARJCN010000006">
    <property type="protein sequence ID" value="KAJ7099915.1"/>
    <property type="molecule type" value="Genomic_DNA"/>
</dbReference>